<dbReference type="AlphaFoldDB" id="A0A975GSB2"/>
<organism evidence="1 2">
    <name type="scientific">Desulfonema magnum</name>
    <dbReference type="NCBI Taxonomy" id="45655"/>
    <lineage>
        <taxon>Bacteria</taxon>
        <taxon>Pseudomonadati</taxon>
        <taxon>Thermodesulfobacteriota</taxon>
        <taxon>Desulfobacteria</taxon>
        <taxon>Desulfobacterales</taxon>
        <taxon>Desulfococcaceae</taxon>
        <taxon>Desulfonema</taxon>
    </lineage>
</organism>
<gene>
    <name evidence="1" type="ORF">dnm_079490</name>
</gene>
<dbReference type="EMBL" id="CP061800">
    <property type="protein sequence ID" value="QTA91875.1"/>
    <property type="molecule type" value="Genomic_DNA"/>
</dbReference>
<dbReference type="Proteomes" id="UP000663722">
    <property type="component" value="Chromosome"/>
</dbReference>
<evidence type="ECO:0000313" key="1">
    <source>
        <dbReference type="EMBL" id="QTA91875.1"/>
    </source>
</evidence>
<name>A0A975GSB2_9BACT</name>
<proteinExistence type="predicted"/>
<protein>
    <submittedName>
        <fullName evidence="1">Uncharacterized protein</fullName>
    </submittedName>
</protein>
<reference evidence="1" key="1">
    <citation type="journal article" date="2021" name="Microb. Physiol.">
        <title>Proteogenomic Insights into the Physiology of Marine, Sulfate-Reducing, Filamentous Desulfonema limicola and Desulfonema magnum.</title>
        <authorList>
            <person name="Schnaars V."/>
            <person name="Wohlbrand L."/>
            <person name="Scheve S."/>
            <person name="Hinrichs C."/>
            <person name="Reinhardt R."/>
            <person name="Rabus R."/>
        </authorList>
    </citation>
    <scope>NUCLEOTIDE SEQUENCE</scope>
    <source>
        <strain evidence="1">4be13</strain>
    </source>
</reference>
<accession>A0A975GSB2</accession>
<sequence length="56" mass="6477">MRIENQQLENVPDRSRWIDKSVGNARDRSRWIDKSVGKARDLSIPGEHFGILSIDN</sequence>
<evidence type="ECO:0000313" key="2">
    <source>
        <dbReference type="Proteomes" id="UP000663722"/>
    </source>
</evidence>
<keyword evidence="2" id="KW-1185">Reference proteome</keyword>
<dbReference type="KEGG" id="dmm:dnm_079490"/>